<dbReference type="Gene3D" id="3.40.190.10">
    <property type="entry name" value="Periplasmic binding protein-like II"/>
    <property type="match status" value="1"/>
</dbReference>
<dbReference type="AlphaFoldDB" id="A0A2W5PIR4"/>
<accession>A0A2W5PIR4</accession>
<dbReference type="InterPro" id="IPR050950">
    <property type="entry name" value="HTH-type_LysR_regulators"/>
</dbReference>
<dbReference type="InterPro" id="IPR005119">
    <property type="entry name" value="LysR_subst-bd"/>
</dbReference>
<feature type="domain" description="LysR substrate-binding" evidence="1">
    <location>
        <begin position="41"/>
        <end position="247"/>
    </location>
</feature>
<dbReference type="Proteomes" id="UP000249135">
    <property type="component" value="Unassembled WGS sequence"/>
</dbReference>
<protein>
    <submittedName>
        <fullName evidence="2">LysR family transcriptional regulator</fullName>
    </submittedName>
</protein>
<feature type="non-terminal residue" evidence="2">
    <location>
        <position position="1"/>
    </location>
</feature>
<dbReference type="Pfam" id="PF03466">
    <property type="entry name" value="LysR_substrate"/>
    <property type="match status" value="1"/>
</dbReference>
<proteinExistence type="predicted"/>
<sequence>IHRSFRGVQLTEFGQELSMRARLAQMQLALAREEIQQLLGGKQASVSVAVTPVVFMGALPQVLRAFRREMPHAEIKLYEGLMPWAKSQLREGFAHFAVVGVTQGTLDPDFEFEPIARMPMMVAGRAGNPLAGAKDWAEVEGAEWLVHRAPDSVHTVLFNHLEKQGLQVPRRTMEANTFGVSWGLLTTTDMLLVLPEHFLHTEPYGRQIVRIPLQMDLPDMTLGILKLRGAPMSHAAAKLATLFQRHCR</sequence>
<reference evidence="2 3" key="1">
    <citation type="submission" date="2017-08" db="EMBL/GenBank/DDBJ databases">
        <title>Infants hospitalized years apart are colonized by the same room-sourced microbial strains.</title>
        <authorList>
            <person name="Brooks B."/>
            <person name="Olm M.R."/>
            <person name="Firek B.A."/>
            <person name="Baker R."/>
            <person name="Thomas B.C."/>
            <person name="Morowitz M.J."/>
            <person name="Banfield J.F."/>
        </authorList>
    </citation>
    <scope>NUCLEOTIDE SEQUENCE [LARGE SCALE GENOMIC DNA]</scope>
    <source>
        <strain evidence="2">S2_005_003_R2_41</strain>
    </source>
</reference>
<dbReference type="SUPFAM" id="SSF53850">
    <property type="entry name" value="Periplasmic binding protein-like II"/>
    <property type="match status" value="1"/>
</dbReference>
<dbReference type="GO" id="GO:0006355">
    <property type="term" value="P:regulation of DNA-templated transcription"/>
    <property type="evidence" value="ECO:0007669"/>
    <property type="project" value="TreeGrafter"/>
</dbReference>
<dbReference type="PANTHER" id="PTHR30419">
    <property type="entry name" value="HTH-TYPE TRANSCRIPTIONAL REGULATOR YBHD"/>
    <property type="match status" value="1"/>
</dbReference>
<dbReference type="CDD" id="cd05466">
    <property type="entry name" value="PBP2_LTTR_substrate"/>
    <property type="match status" value="1"/>
</dbReference>
<gene>
    <name evidence="2" type="ORF">DI563_25720</name>
</gene>
<organism evidence="2 3">
    <name type="scientific">Variovorax paradoxus</name>
    <dbReference type="NCBI Taxonomy" id="34073"/>
    <lineage>
        <taxon>Bacteria</taxon>
        <taxon>Pseudomonadati</taxon>
        <taxon>Pseudomonadota</taxon>
        <taxon>Betaproteobacteria</taxon>
        <taxon>Burkholderiales</taxon>
        <taxon>Comamonadaceae</taxon>
        <taxon>Variovorax</taxon>
    </lineage>
</organism>
<evidence type="ECO:0000313" key="3">
    <source>
        <dbReference type="Proteomes" id="UP000249135"/>
    </source>
</evidence>
<dbReference type="GO" id="GO:0005829">
    <property type="term" value="C:cytosol"/>
    <property type="evidence" value="ECO:0007669"/>
    <property type="project" value="TreeGrafter"/>
</dbReference>
<evidence type="ECO:0000313" key="2">
    <source>
        <dbReference type="EMBL" id="PZQ65336.1"/>
    </source>
</evidence>
<name>A0A2W5PIR4_VARPD</name>
<dbReference type="PANTHER" id="PTHR30419:SF30">
    <property type="entry name" value="LYSR FAMILY TRANSCRIPTIONAL REGULATOR"/>
    <property type="match status" value="1"/>
</dbReference>
<dbReference type="EMBL" id="QFPP01000503">
    <property type="protein sequence ID" value="PZQ65336.1"/>
    <property type="molecule type" value="Genomic_DNA"/>
</dbReference>
<comment type="caution">
    <text evidence="2">The sequence shown here is derived from an EMBL/GenBank/DDBJ whole genome shotgun (WGS) entry which is preliminary data.</text>
</comment>
<evidence type="ECO:0000259" key="1">
    <source>
        <dbReference type="Pfam" id="PF03466"/>
    </source>
</evidence>